<reference evidence="1 2" key="1">
    <citation type="submission" date="2016-08" db="EMBL/GenBank/DDBJ databases">
        <title>Whole genome sequence of Mesorhizobium sp. strain UASWS1009 isolated from industrial sewage.</title>
        <authorList>
            <person name="Crovadore J."/>
            <person name="Calmin G."/>
            <person name="Chablais R."/>
            <person name="Cochard B."/>
            <person name="Lefort F."/>
        </authorList>
    </citation>
    <scope>NUCLEOTIDE SEQUENCE [LARGE SCALE GENOMIC DNA]</scope>
    <source>
        <strain evidence="1 2">UASWS1009</strain>
    </source>
</reference>
<keyword evidence="2" id="KW-1185">Reference proteome</keyword>
<accession>A0A1C2E340</accession>
<organism evidence="1 2">
    <name type="scientific">Mesorhizobium hungaricum</name>
    <dbReference type="NCBI Taxonomy" id="1566387"/>
    <lineage>
        <taxon>Bacteria</taxon>
        <taxon>Pseudomonadati</taxon>
        <taxon>Pseudomonadota</taxon>
        <taxon>Alphaproteobacteria</taxon>
        <taxon>Hyphomicrobiales</taxon>
        <taxon>Phyllobacteriaceae</taxon>
        <taxon>Mesorhizobium</taxon>
    </lineage>
</organism>
<sequence length="113" mass="12684">MSGREHLSLEEFVTAPKKKLVVDVLDARSPEADAGLAEPPADRAEADTIIRQEARKALRRVKRERVKGESFFVNVSLDRRTKRRLKLASFNAETSMQSIIEAAVIKYLDDMGA</sequence>
<evidence type="ECO:0000313" key="2">
    <source>
        <dbReference type="Proteomes" id="UP000094412"/>
    </source>
</evidence>
<gene>
    <name evidence="1" type="ORF">QV13_07010</name>
</gene>
<dbReference type="SUPFAM" id="SSF47598">
    <property type="entry name" value="Ribbon-helix-helix"/>
    <property type="match status" value="1"/>
</dbReference>
<dbReference type="Proteomes" id="UP000094412">
    <property type="component" value="Unassembled WGS sequence"/>
</dbReference>
<comment type="caution">
    <text evidence="1">The sequence shown here is derived from an EMBL/GenBank/DDBJ whole genome shotgun (WGS) entry which is preliminary data.</text>
</comment>
<protein>
    <submittedName>
        <fullName evidence="1">Uncharacterized protein</fullName>
    </submittedName>
</protein>
<proteinExistence type="predicted"/>
<dbReference type="EMBL" id="MDEO01000028">
    <property type="protein sequence ID" value="OCX21408.1"/>
    <property type="molecule type" value="Genomic_DNA"/>
</dbReference>
<dbReference type="InterPro" id="IPR010985">
    <property type="entry name" value="Ribbon_hlx_hlx"/>
</dbReference>
<dbReference type="AlphaFoldDB" id="A0A1C2E340"/>
<dbReference type="InterPro" id="IPR013321">
    <property type="entry name" value="Arc_rbn_hlx_hlx"/>
</dbReference>
<dbReference type="GO" id="GO:0006355">
    <property type="term" value="P:regulation of DNA-templated transcription"/>
    <property type="evidence" value="ECO:0007669"/>
    <property type="project" value="InterPro"/>
</dbReference>
<name>A0A1C2E340_9HYPH</name>
<evidence type="ECO:0000313" key="1">
    <source>
        <dbReference type="EMBL" id="OCX21408.1"/>
    </source>
</evidence>
<dbReference type="STRING" id="1566387.QV13_07010"/>
<dbReference type="Gene3D" id="1.10.1220.10">
    <property type="entry name" value="Met repressor-like"/>
    <property type="match status" value="1"/>
</dbReference>
<dbReference type="OrthoDB" id="8085699at2"/>